<accession>A0A453AVU4</accession>
<reference evidence="2" key="2">
    <citation type="journal article" date="2017" name="Nat. Plants">
        <title>The Aegilops tauschii genome reveals multiple impacts of transposons.</title>
        <authorList>
            <person name="Zhao G."/>
            <person name="Zou C."/>
            <person name="Li K."/>
            <person name="Wang K."/>
            <person name="Li T."/>
            <person name="Gao L."/>
            <person name="Zhang X."/>
            <person name="Wang H."/>
            <person name="Yang Z."/>
            <person name="Liu X."/>
            <person name="Jiang W."/>
            <person name="Mao L."/>
            <person name="Kong X."/>
            <person name="Jiao Y."/>
            <person name="Jia J."/>
        </authorList>
    </citation>
    <scope>NUCLEOTIDE SEQUENCE [LARGE SCALE GENOMIC DNA]</scope>
    <source>
        <strain evidence="2">cv. AL8/78</strain>
    </source>
</reference>
<dbReference type="PANTHER" id="PTHR33115:SF73">
    <property type="entry name" value="OS07G0649300 PROTEIN"/>
    <property type="match status" value="1"/>
</dbReference>
<name>A0A453AVU4_AEGTS</name>
<proteinExistence type="predicted"/>
<keyword evidence="2" id="KW-1185">Reference proteome</keyword>
<dbReference type="EnsemblPlants" id="AET2Gv20277300.1">
    <property type="protein sequence ID" value="AET2Gv20277300.1"/>
    <property type="gene ID" value="AET2Gv20277300"/>
</dbReference>
<reference evidence="1" key="4">
    <citation type="submission" date="2019-03" db="UniProtKB">
        <authorList>
            <consortium name="EnsemblPlants"/>
        </authorList>
    </citation>
    <scope>IDENTIFICATION</scope>
</reference>
<evidence type="ECO:0000313" key="1">
    <source>
        <dbReference type="EnsemblPlants" id="AET2Gv20277300.1"/>
    </source>
</evidence>
<dbReference type="STRING" id="200361.A0A453AVU4"/>
<reference evidence="1" key="3">
    <citation type="journal article" date="2017" name="Nature">
        <title>Genome sequence of the progenitor of the wheat D genome Aegilops tauschii.</title>
        <authorList>
            <person name="Luo M.C."/>
            <person name="Gu Y.Q."/>
            <person name="Puiu D."/>
            <person name="Wang H."/>
            <person name="Twardziok S.O."/>
            <person name="Deal K.R."/>
            <person name="Huo N."/>
            <person name="Zhu T."/>
            <person name="Wang L."/>
            <person name="Wang Y."/>
            <person name="McGuire P.E."/>
            <person name="Liu S."/>
            <person name="Long H."/>
            <person name="Ramasamy R.K."/>
            <person name="Rodriguez J.C."/>
            <person name="Van S.L."/>
            <person name="Yuan L."/>
            <person name="Wang Z."/>
            <person name="Xia Z."/>
            <person name="Xiao L."/>
            <person name="Anderson O.D."/>
            <person name="Ouyang S."/>
            <person name="Liang Y."/>
            <person name="Zimin A.V."/>
            <person name="Pertea G."/>
            <person name="Qi P."/>
            <person name="Bennetzen J.L."/>
            <person name="Dai X."/>
            <person name="Dawson M.W."/>
            <person name="Muller H.G."/>
            <person name="Kugler K."/>
            <person name="Rivarola-Duarte L."/>
            <person name="Spannagl M."/>
            <person name="Mayer K.F.X."/>
            <person name="Lu F.H."/>
            <person name="Bevan M.W."/>
            <person name="Leroy P."/>
            <person name="Li P."/>
            <person name="You F.M."/>
            <person name="Sun Q."/>
            <person name="Liu Z."/>
            <person name="Lyons E."/>
            <person name="Wicker T."/>
            <person name="Salzberg S.L."/>
            <person name="Devos K.M."/>
            <person name="Dvorak J."/>
        </authorList>
    </citation>
    <scope>NUCLEOTIDE SEQUENCE [LARGE SCALE GENOMIC DNA]</scope>
    <source>
        <strain evidence="1">cv. AL8/78</strain>
    </source>
</reference>
<dbReference type="Proteomes" id="UP000015105">
    <property type="component" value="Chromosome 2D"/>
</dbReference>
<evidence type="ECO:0000313" key="2">
    <source>
        <dbReference type="Proteomes" id="UP000015105"/>
    </source>
</evidence>
<sequence>MASSSAARGLEHRVEVPAAACGSRQGTAAAPEKWLNCFVGVVALMERVGNALGTLAFTWATVVLLGGYPTVLRPVDDFWCAATIVFLEALRYVCEKKSLQKATRKI</sequence>
<organism evidence="1 2">
    <name type="scientific">Aegilops tauschii subsp. strangulata</name>
    <name type="common">Goatgrass</name>
    <dbReference type="NCBI Taxonomy" id="200361"/>
    <lineage>
        <taxon>Eukaryota</taxon>
        <taxon>Viridiplantae</taxon>
        <taxon>Streptophyta</taxon>
        <taxon>Embryophyta</taxon>
        <taxon>Tracheophyta</taxon>
        <taxon>Spermatophyta</taxon>
        <taxon>Magnoliopsida</taxon>
        <taxon>Liliopsida</taxon>
        <taxon>Poales</taxon>
        <taxon>Poaceae</taxon>
        <taxon>BOP clade</taxon>
        <taxon>Pooideae</taxon>
        <taxon>Triticodae</taxon>
        <taxon>Triticeae</taxon>
        <taxon>Triticinae</taxon>
        <taxon>Aegilops</taxon>
    </lineage>
</organism>
<protein>
    <submittedName>
        <fullName evidence="1">Uncharacterized protein</fullName>
    </submittedName>
</protein>
<dbReference type="AlphaFoldDB" id="A0A453AVU4"/>
<reference evidence="2" key="1">
    <citation type="journal article" date="2014" name="Science">
        <title>Ancient hybridizations among the ancestral genomes of bread wheat.</title>
        <authorList>
            <consortium name="International Wheat Genome Sequencing Consortium,"/>
            <person name="Marcussen T."/>
            <person name="Sandve S.R."/>
            <person name="Heier L."/>
            <person name="Spannagl M."/>
            <person name="Pfeifer M."/>
            <person name="Jakobsen K.S."/>
            <person name="Wulff B.B."/>
            <person name="Steuernagel B."/>
            <person name="Mayer K.F."/>
            <person name="Olsen O.A."/>
        </authorList>
    </citation>
    <scope>NUCLEOTIDE SEQUENCE [LARGE SCALE GENOMIC DNA]</scope>
    <source>
        <strain evidence="2">cv. AL8/78</strain>
    </source>
</reference>
<reference evidence="1" key="5">
    <citation type="journal article" date="2021" name="G3 (Bethesda)">
        <title>Aegilops tauschii genome assembly Aet v5.0 features greater sequence contiguity and improved annotation.</title>
        <authorList>
            <person name="Wang L."/>
            <person name="Zhu T."/>
            <person name="Rodriguez J.C."/>
            <person name="Deal K.R."/>
            <person name="Dubcovsky J."/>
            <person name="McGuire P.E."/>
            <person name="Lux T."/>
            <person name="Spannagl M."/>
            <person name="Mayer K.F.X."/>
            <person name="Baldrich P."/>
            <person name="Meyers B.C."/>
            <person name="Huo N."/>
            <person name="Gu Y.Q."/>
            <person name="Zhou H."/>
            <person name="Devos K.M."/>
            <person name="Bennetzen J.L."/>
            <person name="Unver T."/>
            <person name="Budak H."/>
            <person name="Gulick P.J."/>
            <person name="Galiba G."/>
            <person name="Kalapos B."/>
            <person name="Nelson D.R."/>
            <person name="Li P."/>
            <person name="You F.M."/>
            <person name="Luo M.C."/>
            <person name="Dvorak J."/>
        </authorList>
    </citation>
    <scope>NUCLEOTIDE SEQUENCE [LARGE SCALE GENOMIC DNA]</scope>
    <source>
        <strain evidence="1">cv. AL8/78</strain>
    </source>
</reference>
<dbReference type="Gramene" id="AET2Gv20277300.1">
    <property type="protein sequence ID" value="AET2Gv20277300.1"/>
    <property type="gene ID" value="AET2Gv20277300"/>
</dbReference>
<dbReference type="PANTHER" id="PTHR33115">
    <property type="entry name" value="ARM REPEAT SUPERFAMILY PROTEIN"/>
    <property type="match status" value="1"/>
</dbReference>